<keyword evidence="2" id="KW-1185">Reference proteome</keyword>
<dbReference type="Proteomes" id="UP000789901">
    <property type="component" value="Unassembled WGS sequence"/>
</dbReference>
<evidence type="ECO:0000313" key="1">
    <source>
        <dbReference type="EMBL" id="CAG8826444.1"/>
    </source>
</evidence>
<accession>A0ABN7WCD2</accession>
<feature type="non-terminal residue" evidence="1">
    <location>
        <position position="1"/>
    </location>
</feature>
<evidence type="ECO:0000313" key="2">
    <source>
        <dbReference type="Proteomes" id="UP000789901"/>
    </source>
</evidence>
<proteinExistence type="predicted"/>
<reference evidence="1 2" key="1">
    <citation type="submission" date="2021-06" db="EMBL/GenBank/DDBJ databases">
        <authorList>
            <person name="Kallberg Y."/>
            <person name="Tangrot J."/>
            <person name="Rosling A."/>
        </authorList>
    </citation>
    <scope>NUCLEOTIDE SEQUENCE [LARGE SCALE GENOMIC DNA]</scope>
    <source>
        <strain evidence="1 2">120-4 pot B 10/14</strain>
    </source>
</reference>
<dbReference type="EMBL" id="CAJVQB010038619">
    <property type="protein sequence ID" value="CAG8826444.1"/>
    <property type="molecule type" value="Genomic_DNA"/>
</dbReference>
<name>A0ABN7WCD2_GIGMA</name>
<gene>
    <name evidence="1" type="ORF">GMARGA_LOCUS29125</name>
</gene>
<sequence>GNEWIQRLLELNNNRIKYMRQTRNYFVSEQSQYLQLLPQHATLPNNYNETNKQSRLYQLLTVNGIEPDLNKKVYVPLIPGYTIYTYYGVYLKISLEWNEAQQMIFYKWIDYGSDWKFITEQNLILQII</sequence>
<organism evidence="1 2">
    <name type="scientific">Gigaspora margarita</name>
    <dbReference type="NCBI Taxonomy" id="4874"/>
    <lineage>
        <taxon>Eukaryota</taxon>
        <taxon>Fungi</taxon>
        <taxon>Fungi incertae sedis</taxon>
        <taxon>Mucoromycota</taxon>
        <taxon>Glomeromycotina</taxon>
        <taxon>Glomeromycetes</taxon>
        <taxon>Diversisporales</taxon>
        <taxon>Gigasporaceae</taxon>
        <taxon>Gigaspora</taxon>
    </lineage>
</organism>
<protein>
    <submittedName>
        <fullName evidence="1">22672_t:CDS:1</fullName>
    </submittedName>
</protein>
<comment type="caution">
    <text evidence="1">The sequence shown here is derived from an EMBL/GenBank/DDBJ whole genome shotgun (WGS) entry which is preliminary data.</text>
</comment>